<organism evidence="1 2">
    <name type="scientific">Hermanssonia centrifuga</name>
    <dbReference type="NCBI Taxonomy" id="98765"/>
    <lineage>
        <taxon>Eukaryota</taxon>
        <taxon>Fungi</taxon>
        <taxon>Dikarya</taxon>
        <taxon>Basidiomycota</taxon>
        <taxon>Agaricomycotina</taxon>
        <taxon>Agaricomycetes</taxon>
        <taxon>Polyporales</taxon>
        <taxon>Meruliaceae</taxon>
        <taxon>Hermanssonia</taxon>
    </lineage>
</organism>
<accession>A0A2R6P304</accession>
<keyword evidence="2" id="KW-1185">Reference proteome</keyword>
<evidence type="ECO:0008006" key="3">
    <source>
        <dbReference type="Google" id="ProtNLM"/>
    </source>
</evidence>
<sequence length="433" mass="49132">MSDAAARIPQELFDNIIDLVHPGKWTLSSFSLVSRSWLAKSRRRLFARVHLVGVQHQFLPFLTFITVKNNSSLLGPPLSRFVESVHVENREVLLTDLAIINTDMLRSLLSLLPNLRDLRFSGITLSWVAPIEPEDWLAFRPVHLDNLSLLGTTTVSLTPLDIIASLRLFSSIKVLHISMLGFDEYEFPQNPTALSTHPLLSWEDLYFPSKLRVSSIKSSDICLAPFLLALMAKTASVGTITDVDIACRTMNQIRALGSFLHVVGRRIRNITVDVIELCWITSLRLVLRDRYLQSFNLTACTNLTSLTLRMSLSPYRNDLNIVAFNLATNFLSRTSATVHTIILEILLDSLDDFYEDLTSDTLLCWIRRSAGSEFTDFQSVIRQRRGVCKLCIRWGKLQDQAMLETKLIEWMNLFAWAQLSELDANGILCFESI</sequence>
<evidence type="ECO:0000313" key="1">
    <source>
        <dbReference type="EMBL" id="PSR84469.1"/>
    </source>
</evidence>
<dbReference type="Proteomes" id="UP000186601">
    <property type="component" value="Unassembled WGS sequence"/>
</dbReference>
<comment type="caution">
    <text evidence="1">The sequence shown here is derived from an EMBL/GenBank/DDBJ whole genome shotgun (WGS) entry which is preliminary data.</text>
</comment>
<dbReference type="OrthoDB" id="2802122at2759"/>
<evidence type="ECO:0000313" key="2">
    <source>
        <dbReference type="Proteomes" id="UP000186601"/>
    </source>
</evidence>
<protein>
    <recommendedName>
        <fullName evidence="3">F-box domain-containing protein</fullName>
    </recommendedName>
</protein>
<dbReference type="AlphaFoldDB" id="A0A2R6P304"/>
<name>A0A2R6P304_9APHY</name>
<reference evidence="1 2" key="1">
    <citation type="submission" date="2018-02" db="EMBL/GenBank/DDBJ databases">
        <title>Genome sequence of the basidiomycete white-rot fungus Phlebia centrifuga.</title>
        <authorList>
            <person name="Granchi Z."/>
            <person name="Peng M."/>
            <person name="de Vries R.P."/>
            <person name="Hilden K."/>
            <person name="Makela M.R."/>
            <person name="Grigoriev I."/>
            <person name="Riley R."/>
        </authorList>
    </citation>
    <scope>NUCLEOTIDE SEQUENCE [LARGE SCALE GENOMIC DNA]</scope>
    <source>
        <strain evidence="1 2">FBCC195</strain>
    </source>
</reference>
<gene>
    <name evidence="1" type="ORF">PHLCEN_2v5427</name>
</gene>
<dbReference type="EMBL" id="MLYV02000533">
    <property type="protein sequence ID" value="PSR84469.1"/>
    <property type="molecule type" value="Genomic_DNA"/>
</dbReference>
<proteinExistence type="predicted"/>